<proteinExistence type="predicted"/>
<evidence type="ECO:0000313" key="5">
    <source>
        <dbReference type="EMBL" id="MBP2414482.1"/>
    </source>
</evidence>
<protein>
    <submittedName>
        <fullName evidence="5">D-xylose transport system substrate-binding protein</fullName>
    </submittedName>
</protein>
<dbReference type="RefSeq" id="WP_209682404.1">
    <property type="nucleotide sequence ID" value="NZ_JAGIOI010000001.1"/>
</dbReference>
<dbReference type="PANTHER" id="PTHR30036:SF1">
    <property type="entry name" value="D-XYLOSE-BINDING PERIPLASMIC PROTEIN"/>
    <property type="match status" value="1"/>
</dbReference>
<gene>
    <name evidence="5" type="ORF">JOF48_003281</name>
</gene>
<dbReference type="Gene3D" id="3.40.50.2300">
    <property type="match status" value="2"/>
</dbReference>
<evidence type="ECO:0000256" key="2">
    <source>
        <dbReference type="ARBA" id="ARBA00022729"/>
    </source>
</evidence>
<feature type="signal peptide" evidence="3">
    <location>
        <begin position="1"/>
        <end position="23"/>
    </location>
</feature>
<dbReference type="PANTHER" id="PTHR30036">
    <property type="entry name" value="D-XYLOSE-BINDING PERIPLASMIC PROTEIN"/>
    <property type="match status" value="1"/>
</dbReference>
<dbReference type="CDD" id="cd19995">
    <property type="entry name" value="PBP1_ABC_xylose_binding-like"/>
    <property type="match status" value="1"/>
</dbReference>
<name>A0ABS4Z0C3_9MICC</name>
<comment type="subcellular location">
    <subcellularLocation>
        <location evidence="1">Cell envelope</location>
    </subcellularLocation>
</comment>
<accession>A0ABS4Z0C3</accession>
<dbReference type="EMBL" id="JAGIOI010000001">
    <property type="protein sequence ID" value="MBP2414482.1"/>
    <property type="molecule type" value="Genomic_DNA"/>
</dbReference>
<dbReference type="PROSITE" id="PS51257">
    <property type="entry name" value="PROKAR_LIPOPROTEIN"/>
    <property type="match status" value="1"/>
</dbReference>
<evidence type="ECO:0000313" key="6">
    <source>
        <dbReference type="Proteomes" id="UP000711614"/>
    </source>
</evidence>
<comment type="caution">
    <text evidence="5">The sequence shown here is derived from an EMBL/GenBank/DDBJ whole genome shotgun (WGS) entry which is preliminary data.</text>
</comment>
<reference evidence="5 6" key="1">
    <citation type="submission" date="2021-03" db="EMBL/GenBank/DDBJ databases">
        <title>Sequencing the genomes of 1000 actinobacteria strains.</title>
        <authorList>
            <person name="Klenk H.-P."/>
        </authorList>
    </citation>
    <scope>NUCLEOTIDE SEQUENCE [LARGE SCALE GENOMIC DNA]</scope>
    <source>
        <strain evidence="5 6">DSM 16005</strain>
    </source>
</reference>
<keyword evidence="2 3" id="KW-0732">Signal</keyword>
<evidence type="ECO:0000256" key="1">
    <source>
        <dbReference type="ARBA" id="ARBA00004196"/>
    </source>
</evidence>
<keyword evidence="6" id="KW-1185">Reference proteome</keyword>
<dbReference type="InterPro" id="IPR025997">
    <property type="entry name" value="SBP_2_dom"/>
</dbReference>
<dbReference type="InterPro" id="IPR050555">
    <property type="entry name" value="Bact_Solute-Bind_Prot2"/>
</dbReference>
<dbReference type="Proteomes" id="UP000711614">
    <property type="component" value="Unassembled WGS sequence"/>
</dbReference>
<dbReference type="InterPro" id="IPR028082">
    <property type="entry name" value="Peripla_BP_I"/>
</dbReference>
<organism evidence="5 6">
    <name type="scientific">Arthrobacter stackebrandtii</name>
    <dbReference type="NCBI Taxonomy" id="272161"/>
    <lineage>
        <taxon>Bacteria</taxon>
        <taxon>Bacillati</taxon>
        <taxon>Actinomycetota</taxon>
        <taxon>Actinomycetes</taxon>
        <taxon>Micrococcales</taxon>
        <taxon>Micrococcaceae</taxon>
        <taxon>Arthrobacter</taxon>
    </lineage>
</organism>
<evidence type="ECO:0000256" key="3">
    <source>
        <dbReference type="SAM" id="SignalP"/>
    </source>
</evidence>
<sequence>MKIATMKTVAAGAALLLTMGVLAGCSNGAQNSSGTSSENAATAQIGLLLPDSVTARYESADKPYFEAKVKELCPDCKVLYANADGDAAKQQQQAESMLTQGVKVLVLDPFDGEAAAAVVAEAKAKNVPVISYDRLINSADLSYYISFDNEKVGELQATALVDKLKADGVAPGDGGILMVNGSPTDNNASQFKSGAHKIIDASGYKVLAEFDTPGWEPAKAQDWVAGQLTQFKGQIKGVYAANDGVGGAAIAAMKGAGVSPLPPVTGQDAELAGIQRILAGDQYMTVYKALKPEAEKAAELAIDLTKGSSPKGDVTVKTKGGADIQSFLLTPVAVTVDTIESTVVKDGFYTVAQICTADYKEACDKAGIK</sequence>
<dbReference type="Pfam" id="PF13407">
    <property type="entry name" value="Peripla_BP_4"/>
    <property type="match status" value="1"/>
</dbReference>
<feature type="chain" id="PRO_5046267754" evidence="3">
    <location>
        <begin position="24"/>
        <end position="369"/>
    </location>
</feature>
<feature type="domain" description="Periplasmic binding protein" evidence="4">
    <location>
        <begin position="45"/>
        <end position="307"/>
    </location>
</feature>
<dbReference type="SUPFAM" id="SSF53822">
    <property type="entry name" value="Periplasmic binding protein-like I"/>
    <property type="match status" value="1"/>
</dbReference>
<evidence type="ECO:0000259" key="4">
    <source>
        <dbReference type="Pfam" id="PF13407"/>
    </source>
</evidence>